<comment type="caution">
    <text evidence="2">The sequence shown here is derived from an EMBL/GenBank/DDBJ whole genome shotgun (WGS) entry which is preliminary data.</text>
</comment>
<dbReference type="OrthoDB" id="194758at2"/>
<dbReference type="InterPro" id="IPR041657">
    <property type="entry name" value="HTH_17"/>
</dbReference>
<accession>A0A4R5AGS3</accession>
<dbReference type="RefSeq" id="WP_132102150.1">
    <property type="nucleotide sequence ID" value="NZ_SMLB01000005.1"/>
</dbReference>
<dbReference type="InterPro" id="IPR010093">
    <property type="entry name" value="SinI_DNA-bd"/>
</dbReference>
<dbReference type="GO" id="GO:0003677">
    <property type="term" value="F:DNA binding"/>
    <property type="evidence" value="ECO:0007669"/>
    <property type="project" value="UniProtKB-KW"/>
</dbReference>
<name>A0A4R5AGS3_9ACTN</name>
<dbReference type="InterPro" id="IPR036388">
    <property type="entry name" value="WH-like_DNA-bd_sf"/>
</dbReference>
<dbReference type="SUPFAM" id="SSF46955">
    <property type="entry name" value="Putative DNA-binding domain"/>
    <property type="match status" value="1"/>
</dbReference>
<dbReference type="InterPro" id="IPR009061">
    <property type="entry name" value="DNA-bd_dom_put_sf"/>
</dbReference>
<evidence type="ECO:0000313" key="3">
    <source>
        <dbReference type="Proteomes" id="UP000295217"/>
    </source>
</evidence>
<evidence type="ECO:0000313" key="2">
    <source>
        <dbReference type="EMBL" id="TDD71641.1"/>
    </source>
</evidence>
<proteinExistence type="predicted"/>
<keyword evidence="3" id="KW-1185">Reference proteome</keyword>
<reference evidence="2 3" key="1">
    <citation type="submission" date="2019-02" db="EMBL/GenBank/DDBJ databases">
        <title>Draft genome sequences of novel Actinobacteria.</title>
        <authorList>
            <person name="Sahin N."/>
            <person name="Ay H."/>
            <person name="Saygin H."/>
        </authorList>
    </citation>
    <scope>NUCLEOTIDE SEQUENCE [LARGE SCALE GENOMIC DNA]</scope>
    <source>
        <strain evidence="2 3">8K307</strain>
    </source>
</reference>
<dbReference type="NCBIfam" id="TIGR01764">
    <property type="entry name" value="excise"/>
    <property type="match status" value="1"/>
</dbReference>
<protein>
    <submittedName>
        <fullName evidence="2">DNA-binding protein</fullName>
    </submittedName>
</protein>
<dbReference type="AlphaFoldDB" id="A0A4R5AGS3"/>
<dbReference type="Gene3D" id="1.10.10.10">
    <property type="entry name" value="Winged helix-like DNA-binding domain superfamily/Winged helix DNA-binding domain"/>
    <property type="match status" value="1"/>
</dbReference>
<evidence type="ECO:0000259" key="1">
    <source>
        <dbReference type="Pfam" id="PF12728"/>
    </source>
</evidence>
<feature type="domain" description="Helix-turn-helix" evidence="1">
    <location>
        <begin position="17"/>
        <end position="66"/>
    </location>
</feature>
<sequence>MDDITTPSGPWGLEPLIDVEELAAYLGVPVTTIYDWRTNGKGPPAYKFGKALKFAVSDVRAWLVRQREHRPPTEPGPG</sequence>
<dbReference type="EMBL" id="SMLB01000005">
    <property type="protein sequence ID" value="TDD71641.1"/>
    <property type="molecule type" value="Genomic_DNA"/>
</dbReference>
<dbReference type="Proteomes" id="UP000295217">
    <property type="component" value="Unassembled WGS sequence"/>
</dbReference>
<gene>
    <name evidence="2" type="ORF">E1262_05750</name>
</gene>
<dbReference type="Pfam" id="PF12728">
    <property type="entry name" value="HTH_17"/>
    <property type="match status" value="1"/>
</dbReference>
<keyword evidence="2" id="KW-0238">DNA-binding</keyword>
<organism evidence="2 3">
    <name type="scientific">Jiangella aurantiaca</name>
    <dbReference type="NCBI Taxonomy" id="2530373"/>
    <lineage>
        <taxon>Bacteria</taxon>
        <taxon>Bacillati</taxon>
        <taxon>Actinomycetota</taxon>
        <taxon>Actinomycetes</taxon>
        <taxon>Jiangellales</taxon>
        <taxon>Jiangellaceae</taxon>
        <taxon>Jiangella</taxon>
    </lineage>
</organism>